<keyword evidence="3" id="KW-1185">Reference proteome</keyword>
<feature type="domain" description="Deoxyribonuclease NucA/NucB" evidence="1">
    <location>
        <begin position="82"/>
        <end position="135"/>
    </location>
</feature>
<dbReference type="Proteomes" id="UP001500101">
    <property type="component" value="Unassembled WGS sequence"/>
</dbReference>
<gene>
    <name evidence="2" type="ORF">GCM10022216_11000</name>
</gene>
<name>A0ABP7YHB1_9SPHI</name>
<evidence type="ECO:0000259" key="1">
    <source>
        <dbReference type="Pfam" id="PF14040"/>
    </source>
</evidence>
<evidence type="ECO:0000313" key="3">
    <source>
        <dbReference type="Proteomes" id="UP001500101"/>
    </source>
</evidence>
<sequence>MDPLAEKHRRWSTYNYAINNPSRFIDPDGRDIFNINGGVRFTGEDAKIAFVAFKRQAENNKPLNVHLVKQKDSPNIYAHTLNAFRHGKPQVLHYDIDKKNRDKRRYEATKGVRTIDGYQRDEYPYASTFEGGKGQW</sequence>
<dbReference type="Pfam" id="PF14040">
    <property type="entry name" value="DNase_NucA_NucB"/>
    <property type="match status" value="1"/>
</dbReference>
<proteinExistence type="predicted"/>
<comment type="caution">
    <text evidence="2">The sequence shown here is derived from an EMBL/GenBank/DDBJ whole genome shotgun (WGS) entry which is preliminary data.</text>
</comment>
<evidence type="ECO:0000313" key="2">
    <source>
        <dbReference type="EMBL" id="GAA4136242.1"/>
    </source>
</evidence>
<reference evidence="3" key="1">
    <citation type="journal article" date="2019" name="Int. J. Syst. Evol. Microbiol.">
        <title>The Global Catalogue of Microorganisms (GCM) 10K type strain sequencing project: providing services to taxonomists for standard genome sequencing and annotation.</title>
        <authorList>
            <consortium name="The Broad Institute Genomics Platform"/>
            <consortium name="The Broad Institute Genome Sequencing Center for Infectious Disease"/>
            <person name="Wu L."/>
            <person name="Ma J."/>
        </authorList>
    </citation>
    <scope>NUCLEOTIDE SEQUENCE [LARGE SCALE GENOMIC DNA]</scope>
    <source>
        <strain evidence="3">JCM 16704</strain>
    </source>
</reference>
<organism evidence="2 3">
    <name type="scientific">Sphingobacterium kyonggiense</name>
    <dbReference type="NCBI Taxonomy" id="714075"/>
    <lineage>
        <taxon>Bacteria</taxon>
        <taxon>Pseudomonadati</taxon>
        <taxon>Bacteroidota</taxon>
        <taxon>Sphingobacteriia</taxon>
        <taxon>Sphingobacteriales</taxon>
        <taxon>Sphingobacteriaceae</taxon>
        <taxon>Sphingobacterium</taxon>
    </lineage>
</organism>
<dbReference type="Gene3D" id="2.180.10.10">
    <property type="entry name" value="RHS repeat-associated core"/>
    <property type="match status" value="1"/>
</dbReference>
<dbReference type="InterPro" id="IPR029476">
    <property type="entry name" value="DNase_NucA_NucB"/>
</dbReference>
<dbReference type="EMBL" id="BAAAZI010000006">
    <property type="protein sequence ID" value="GAA4136242.1"/>
    <property type="molecule type" value="Genomic_DNA"/>
</dbReference>
<accession>A0ABP7YHB1</accession>
<protein>
    <recommendedName>
        <fullName evidence="1">Deoxyribonuclease NucA/NucB domain-containing protein</fullName>
    </recommendedName>
</protein>